<protein>
    <submittedName>
        <fullName evidence="1">Uncharacterized protein</fullName>
    </submittedName>
</protein>
<dbReference type="AlphaFoldDB" id="A0A5K8AHB0"/>
<accession>A0A5K8AHB0</accession>
<keyword evidence="2" id="KW-1185">Reference proteome</keyword>
<evidence type="ECO:0000313" key="1">
    <source>
        <dbReference type="EMBL" id="BBO92065.1"/>
    </source>
</evidence>
<evidence type="ECO:0000313" key="2">
    <source>
        <dbReference type="Proteomes" id="UP000422108"/>
    </source>
</evidence>
<name>A0A5K8AHB0_9BACT</name>
<proteinExistence type="predicted"/>
<reference evidence="1 2" key="1">
    <citation type="submission" date="2019-11" db="EMBL/GenBank/DDBJ databases">
        <title>Comparative genomics of hydrocarbon-degrading Desulfosarcina strains.</title>
        <authorList>
            <person name="Watanabe M."/>
            <person name="Kojima H."/>
            <person name="Fukui M."/>
        </authorList>
    </citation>
    <scope>NUCLEOTIDE SEQUENCE [LARGE SCALE GENOMIC DNA]</scope>
    <source>
        <strain evidence="2">oXyS1</strain>
    </source>
</reference>
<gene>
    <name evidence="1" type="ORF">DSCOOX_52450</name>
</gene>
<dbReference type="EMBL" id="AP021879">
    <property type="protein sequence ID" value="BBO92065.1"/>
    <property type="molecule type" value="Genomic_DNA"/>
</dbReference>
<dbReference type="Proteomes" id="UP000422108">
    <property type="component" value="Chromosome"/>
</dbReference>
<sequence length="288" mass="32869">MWDAGIPDHMNGKSLSDVLFGFLAIAAESGFDDGELTSLGGEFWRKHPGKTPNPEKWRRPDFLPRTVASVREKQAAKAQERAAIEGEAPLSESEKNKRFHEFESKTGLKLQEVVLYDGDHPRYRMGFSNGREIELSPTELLSPRAFRAKAYPITNIPCKIRKQDAWDELLERIAPCIRRERIDEMKLSELIKENLQEENADVIDNKSDDDRIYYYTEPMTFIESGTLWIKAPKLARKLNIRCGLNLDRGTVARQLRAMGATRRSISYRADNRVTSVKVWGLPVSYAAP</sequence>
<organism evidence="1 2">
    <name type="scientific">Desulfosarcina ovata subsp. ovata</name>
    <dbReference type="NCBI Taxonomy" id="2752305"/>
    <lineage>
        <taxon>Bacteria</taxon>
        <taxon>Pseudomonadati</taxon>
        <taxon>Thermodesulfobacteriota</taxon>
        <taxon>Desulfobacteria</taxon>
        <taxon>Desulfobacterales</taxon>
        <taxon>Desulfosarcinaceae</taxon>
        <taxon>Desulfosarcina</taxon>
    </lineage>
</organism>